<keyword evidence="1" id="KW-0472">Membrane</keyword>
<dbReference type="InterPro" id="IPR007820">
    <property type="entry name" value="AbrB_fam"/>
</dbReference>
<evidence type="ECO:0000313" key="3">
    <source>
        <dbReference type="Proteomes" id="UP000436483"/>
    </source>
</evidence>
<dbReference type="PANTHER" id="PTHR38457">
    <property type="entry name" value="REGULATOR ABRB-RELATED"/>
    <property type="match status" value="1"/>
</dbReference>
<evidence type="ECO:0000313" key="2">
    <source>
        <dbReference type="EMBL" id="MXQ14470.1"/>
    </source>
</evidence>
<organism evidence="2 3">
    <name type="scientific">Microvirga makkahensis</name>
    <dbReference type="NCBI Taxonomy" id="1128670"/>
    <lineage>
        <taxon>Bacteria</taxon>
        <taxon>Pseudomonadati</taxon>
        <taxon>Pseudomonadota</taxon>
        <taxon>Alphaproteobacteria</taxon>
        <taxon>Hyphomicrobiales</taxon>
        <taxon>Methylobacteriaceae</taxon>
        <taxon>Microvirga</taxon>
    </lineage>
</organism>
<feature type="transmembrane region" description="Helical" evidence="1">
    <location>
        <begin position="174"/>
        <end position="191"/>
    </location>
</feature>
<dbReference type="EMBL" id="WURB01000035">
    <property type="protein sequence ID" value="MXQ14470.1"/>
    <property type="molecule type" value="Genomic_DNA"/>
</dbReference>
<dbReference type="NCBIfam" id="TIGR03082">
    <property type="entry name" value="Gneg_AbrB_dup"/>
    <property type="match status" value="1"/>
</dbReference>
<feature type="transmembrane region" description="Helical" evidence="1">
    <location>
        <begin position="197"/>
        <end position="216"/>
    </location>
</feature>
<proteinExistence type="predicted"/>
<dbReference type="GO" id="GO:0016020">
    <property type="term" value="C:membrane"/>
    <property type="evidence" value="ECO:0007669"/>
    <property type="project" value="InterPro"/>
</dbReference>
<reference evidence="2 3" key="1">
    <citation type="submission" date="2019-12" db="EMBL/GenBank/DDBJ databases">
        <authorList>
            <person name="Yuan C.-G."/>
        </authorList>
    </citation>
    <scope>NUCLEOTIDE SEQUENCE [LARGE SCALE GENOMIC DNA]</scope>
    <source>
        <strain evidence="2 3">KCTC 23863</strain>
    </source>
</reference>
<feature type="transmembrane region" description="Helical" evidence="1">
    <location>
        <begin position="115"/>
        <end position="135"/>
    </location>
</feature>
<accession>A0A7X3MWX5</accession>
<protein>
    <recommendedName>
        <fullName evidence="4">Ammonia monooxygenase</fullName>
    </recommendedName>
</protein>
<comment type="caution">
    <text evidence="2">The sequence shown here is derived from an EMBL/GenBank/DDBJ whole genome shotgun (WGS) entry which is preliminary data.</text>
</comment>
<keyword evidence="1" id="KW-0812">Transmembrane</keyword>
<dbReference type="AlphaFoldDB" id="A0A7X3MWX5"/>
<evidence type="ECO:0000256" key="1">
    <source>
        <dbReference type="SAM" id="Phobius"/>
    </source>
</evidence>
<dbReference type="Pfam" id="PF05145">
    <property type="entry name" value="AbrB"/>
    <property type="match status" value="1"/>
</dbReference>
<name>A0A7X3MWX5_9HYPH</name>
<keyword evidence="1" id="KW-1133">Transmembrane helix</keyword>
<feature type="transmembrane region" description="Helical" evidence="1">
    <location>
        <begin position="228"/>
        <end position="251"/>
    </location>
</feature>
<reference evidence="2 3" key="2">
    <citation type="submission" date="2020-01" db="EMBL/GenBank/DDBJ databases">
        <title>Microvirga sp. nov., an arsenate reduction bacterium isolated from Tibet hotspring sediments.</title>
        <authorList>
            <person name="Xian W.-D."/>
            <person name="Li W.-J."/>
        </authorList>
    </citation>
    <scope>NUCLEOTIDE SEQUENCE [LARGE SCALE GENOMIC DNA]</scope>
    <source>
        <strain evidence="2 3">KCTC 23863</strain>
    </source>
</reference>
<feature type="transmembrane region" description="Helical" evidence="1">
    <location>
        <begin position="48"/>
        <end position="73"/>
    </location>
</feature>
<feature type="transmembrane region" description="Helical" evidence="1">
    <location>
        <begin position="283"/>
        <end position="305"/>
    </location>
</feature>
<evidence type="ECO:0008006" key="4">
    <source>
        <dbReference type="Google" id="ProtNLM"/>
    </source>
</evidence>
<dbReference type="OrthoDB" id="7157734at2"/>
<dbReference type="PIRSF" id="PIRSF038991">
    <property type="entry name" value="Protein_AbrB"/>
    <property type="match status" value="1"/>
</dbReference>
<dbReference type="GO" id="GO:0010468">
    <property type="term" value="P:regulation of gene expression"/>
    <property type="evidence" value="ECO:0007669"/>
    <property type="project" value="InterPro"/>
</dbReference>
<dbReference type="PANTHER" id="PTHR38457:SF1">
    <property type="entry name" value="REGULATOR ABRB-RELATED"/>
    <property type="match status" value="1"/>
</dbReference>
<dbReference type="InterPro" id="IPR017516">
    <property type="entry name" value="AbrB_dup"/>
</dbReference>
<sequence>MIGPIVAVAIATLTGMRTAVWTAGRNTGMVVVGTALGLYFTPEAVNKIVSYLPLIAIATGSTVLIGVAASAVLTKAARIDRATAFFCSVPGGVAEMSILGERFGASPVPIAVAQLLRIVFLVFTLPSVMMAAGVTGDIFTAESKLPFDISGLAVLLGVSAAVTLALVRLRARNAWLLGPLGVGILVSISGYELSSVPISLTSAAQILIGTHLGSAFRRNEMFALRRVLPAIAGNIFILAFGCAVLGSLIALVSGEPLATLILATAPGGVTEMCLTAKTLKLDVALIVAFHVLRIFVVLLATPWVFLAMRNFGLIAESSLMTDAETTPTTTD</sequence>
<feature type="transmembrane region" description="Helical" evidence="1">
    <location>
        <begin position="147"/>
        <end position="167"/>
    </location>
</feature>
<dbReference type="Proteomes" id="UP000436483">
    <property type="component" value="Unassembled WGS sequence"/>
</dbReference>
<keyword evidence="3" id="KW-1185">Reference proteome</keyword>
<gene>
    <name evidence="2" type="ORF">GR328_24070</name>
</gene>